<dbReference type="Gene3D" id="3.30.70.20">
    <property type="match status" value="1"/>
</dbReference>
<evidence type="ECO:0000256" key="6">
    <source>
        <dbReference type="ARBA" id="ARBA00023014"/>
    </source>
</evidence>
<comment type="cofactor">
    <cofactor evidence="1">
        <name>[3Fe-4S] cluster</name>
        <dbReference type="ChEBI" id="CHEBI:21137"/>
    </cofactor>
</comment>
<keyword evidence="7" id="KW-0003">3Fe-4S</keyword>
<evidence type="ECO:0000256" key="2">
    <source>
        <dbReference type="ARBA" id="ARBA00022448"/>
    </source>
</evidence>
<evidence type="ECO:0008006" key="10">
    <source>
        <dbReference type="Google" id="ProtNLM"/>
    </source>
</evidence>
<sequence>MTTIEIFQERCIGAGNCVEVAAKYFDLDEDGLVVARRDEVEAGDEEQAERAAEICPAVAIVLHQTAG</sequence>
<proteinExistence type="predicted"/>
<keyword evidence="5" id="KW-0408">Iron</keyword>
<evidence type="ECO:0000313" key="9">
    <source>
        <dbReference type="Proteomes" id="UP000377595"/>
    </source>
</evidence>
<dbReference type="RefSeq" id="WP_155345054.1">
    <property type="nucleotide sequence ID" value="NZ_BAAAHM010000008.1"/>
</dbReference>
<evidence type="ECO:0000256" key="5">
    <source>
        <dbReference type="ARBA" id="ARBA00023004"/>
    </source>
</evidence>
<evidence type="ECO:0000313" key="8">
    <source>
        <dbReference type="EMBL" id="GES19994.1"/>
    </source>
</evidence>
<dbReference type="SUPFAM" id="SSF54862">
    <property type="entry name" value="4Fe-4S ferredoxins"/>
    <property type="match status" value="1"/>
</dbReference>
<dbReference type="EMBL" id="BLAF01000014">
    <property type="protein sequence ID" value="GES19994.1"/>
    <property type="molecule type" value="Genomic_DNA"/>
</dbReference>
<keyword evidence="6" id="KW-0411">Iron-sulfur</keyword>
<evidence type="ECO:0000256" key="3">
    <source>
        <dbReference type="ARBA" id="ARBA00022723"/>
    </source>
</evidence>
<keyword evidence="9" id="KW-1185">Reference proteome</keyword>
<dbReference type="Proteomes" id="UP000377595">
    <property type="component" value="Unassembled WGS sequence"/>
</dbReference>
<dbReference type="InterPro" id="IPR051269">
    <property type="entry name" value="Fe-S_cluster_ET"/>
</dbReference>
<dbReference type="PANTHER" id="PTHR36923:SF3">
    <property type="entry name" value="FERREDOXIN"/>
    <property type="match status" value="1"/>
</dbReference>
<name>A0A5M3XFD6_9ACTN</name>
<organism evidence="8 9">
    <name type="scientific">Acrocarpospora pleiomorpha</name>
    <dbReference type="NCBI Taxonomy" id="90975"/>
    <lineage>
        <taxon>Bacteria</taxon>
        <taxon>Bacillati</taxon>
        <taxon>Actinomycetota</taxon>
        <taxon>Actinomycetes</taxon>
        <taxon>Streptosporangiales</taxon>
        <taxon>Streptosporangiaceae</taxon>
        <taxon>Acrocarpospora</taxon>
    </lineage>
</organism>
<accession>A0A5M3XFD6</accession>
<keyword evidence="2" id="KW-0813">Transport</keyword>
<dbReference type="Pfam" id="PF13459">
    <property type="entry name" value="Fer4_15"/>
    <property type="match status" value="1"/>
</dbReference>
<keyword evidence="4" id="KW-0249">Electron transport</keyword>
<dbReference type="GO" id="GO:0051538">
    <property type="term" value="F:3 iron, 4 sulfur cluster binding"/>
    <property type="evidence" value="ECO:0007669"/>
    <property type="project" value="UniProtKB-KW"/>
</dbReference>
<comment type="caution">
    <text evidence="8">The sequence shown here is derived from an EMBL/GenBank/DDBJ whole genome shotgun (WGS) entry which is preliminary data.</text>
</comment>
<dbReference type="OrthoDB" id="14703at2"/>
<reference evidence="8 9" key="1">
    <citation type="submission" date="2019-10" db="EMBL/GenBank/DDBJ databases">
        <title>Whole genome shotgun sequence of Acrocarpospora pleiomorpha NBRC 16267.</title>
        <authorList>
            <person name="Ichikawa N."/>
            <person name="Kimura A."/>
            <person name="Kitahashi Y."/>
            <person name="Komaki H."/>
            <person name="Oguchi A."/>
        </authorList>
    </citation>
    <scope>NUCLEOTIDE SEQUENCE [LARGE SCALE GENOMIC DNA]</scope>
    <source>
        <strain evidence="8 9">NBRC 16267</strain>
    </source>
</reference>
<evidence type="ECO:0000256" key="4">
    <source>
        <dbReference type="ARBA" id="ARBA00022982"/>
    </source>
</evidence>
<evidence type="ECO:0000256" key="7">
    <source>
        <dbReference type="ARBA" id="ARBA00023291"/>
    </source>
</evidence>
<dbReference type="PANTHER" id="PTHR36923">
    <property type="entry name" value="FERREDOXIN"/>
    <property type="match status" value="1"/>
</dbReference>
<protein>
    <recommendedName>
        <fullName evidence="10">Ferredoxin</fullName>
    </recommendedName>
</protein>
<dbReference type="AlphaFoldDB" id="A0A5M3XFD6"/>
<keyword evidence="3" id="KW-0479">Metal-binding</keyword>
<dbReference type="GO" id="GO:0046872">
    <property type="term" value="F:metal ion binding"/>
    <property type="evidence" value="ECO:0007669"/>
    <property type="project" value="UniProtKB-KW"/>
</dbReference>
<gene>
    <name evidence="8" type="ORF">Aple_028900</name>
</gene>
<evidence type="ECO:0000256" key="1">
    <source>
        <dbReference type="ARBA" id="ARBA00001927"/>
    </source>
</evidence>